<dbReference type="AlphaFoldDB" id="A0A2S9XTU7"/>
<organism evidence="2 3">
    <name type="scientific">Enhygromyxa salina</name>
    <dbReference type="NCBI Taxonomy" id="215803"/>
    <lineage>
        <taxon>Bacteria</taxon>
        <taxon>Pseudomonadati</taxon>
        <taxon>Myxococcota</taxon>
        <taxon>Polyangia</taxon>
        <taxon>Nannocystales</taxon>
        <taxon>Nannocystaceae</taxon>
        <taxon>Enhygromyxa</taxon>
    </lineage>
</organism>
<evidence type="ECO:0000259" key="1">
    <source>
        <dbReference type="PROSITE" id="PS51819"/>
    </source>
</evidence>
<dbReference type="Pfam" id="PF00903">
    <property type="entry name" value="Glyoxalase"/>
    <property type="match status" value="1"/>
</dbReference>
<dbReference type="PROSITE" id="PS51819">
    <property type="entry name" value="VOC"/>
    <property type="match status" value="1"/>
</dbReference>
<sequence>MSLGAFSVSLAVKDIDVSIAFYEQLGFTNFGGEPKQGWAIMRCGSATIGLFAGMFEDNILTFNPGWSDEAKPLDTFEDVRDIQARLQAAGVKIATTAEPGDGVAHIVFEDPDGNKIMLDQHVPRSGG</sequence>
<protein>
    <submittedName>
        <fullName evidence="2">Glyoxalase-like domain protein</fullName>
    </submittedName>
</protein>
<evidence type="ECO:0000313" key="2">
    <source>
        <dbReference type="EMBL" id="PRP96150.1"/>
    </source>
</evidence>
<dbReference type="EMBL" id="PVNL01000135">
    <property type="protein sequence ID" value="PRP96150.1"/>
    <property type="molecule type" value="Genomic_DNA"/>
</dbReference>
<dbReference type="InterPro" id="IPR004360">
    <property type="entry name" value="Glyas_Fos-R_dOase_dom"/>
</dbReference>
<dbReference type="PANTHER" id="PTHR36503">
    <property type="entry name" value="BLR2520 PROTEIN"/>
    <property type="match status" value="1"/>
</dbReference>
<dbReference type="InterPro" id="IPR037523">
    <property type="entry name" value="VOC_core"/>
</dbReference>
<accession>A0A2S9XTU7</accession>
<reference evidence="2 3" key="1">
    <citation type="submission" date="2018-03" db="EMBL/GenBank/DDBJ databases">
        <title>Draft Genome Sequences of the Obligatory Marine Myxobacteria Enhygromyxa salina SWB007.</title>
        <authorList>
            <person name="Poehlein A."/>
            <person name="Moghaddam J.A."/>
            <person name="Harms H."/>
            <person name="Alanjari M."/>
            <person name="Koenig G.M."/>
            <person name="Daniel R."/>
            <person name="Schaeberle T.F."/>
        </authorList>
    </citation>
    <scope>NUCLEOTIDE SEQUENCE [LARGE SCALE GENOMIC DNA]</scope>
    <source>
        <strain evidence="2 3">SWB007</strain>
    </source>
</reference>
<dbReference type="SUPFAM" id="SSF54593">
    <property type="entry name" value="Glyoxalase/Bleomycin resistance protein/Dihydroxybiphenyl dioxygenase"/>
    <property type="match status" value="1"/>
</dbReference>
<dbReference type="RefSeq" id="WP_106093767.1">
    <property type="nucleotide sequence ID" value="NZ_PVNL01000135.1"/>
</dbReference>
<proteinExistence type="predicted"/>
<dbReference type="PANTHER" id="PTHR36503:SF1">
    <property type="entry name" value="BLR2520 PROTEIN"/>
    <property type="match status" value="1"/>
</dbReference>
<dbReference type="OrthoDB" id="2719609at2"/>
<comment type="caution">
    <text evidence="2">The sequence shown here is derived from an EMBL/GenBank/DDBJ whole genome shotgun (WGS) entry which is preliminary data.</text>
</comment>
<dbReference type="InterPro" id="IPR029068">
    <property type="entry name" value="Glyas_Bleomycin-R_OHBP_Dase"/>
</dbReference>
<dbReference type="Gene3D" id="3.10.180.10">
    <property type="entry name" value="2,3-Dihydroxybiphenyl 1,2-Dioxygenase, domain 1"/>
    <property type="match status" value="1"/>
</dbReference>
<dbReference type="Proteomes" id="UP000238823">
    <property type="component" value="Unassembled WGS sequence"/>
</dbReference>
<feature type="domain" description="VOC" evidence="1">
    <location>
        <begin position="4"/>
        <end position="121"/>
    </location>
</feature>
<evidence type="ECO:0000313" key="3">
    <source>
        <dbReference type="Proteomes" id="UP000238823"/>
    </source>
</evidence>
<dbReference type="CDD" id="cd06587">
    <property type="entry name" value="VOC"/>
    <property type="match status" value="1"/>
</dbReference>
<gene>
    <name evidence="2" type="ORF">ENSA7_69640</name>
</gene>
<name>A0A2S9XTU7_9BACT</name>